<protein>
    <submittedName>
        <fullName evidence="8">Chromate transporter</fullName>
    </submittedName>
</protein>
<feature type="transmembrane region" description="Helical" evidence="7">
    <location>
        <begin position="51"/>
        <end position="72"/>
    </location>
</feature>
<dbReference type="NCBIfam" id="TIGR00937">
    <property type="entry name" value="2A51"/>
    <property type="match status" value="1"/>
</dbReference>
<feature type="transmembrane region" description="Helical" evidence="7">
    <location>
        <begin position="333"/>
        <end position="355"/>
    </location>
</feature>
<feature type="transmembrane region" description="Helical" evidence="7">
    <location>
        <begin position="308"/>
        <end position="327"/>
    </location>
</feature>
<dbReference type="InterPro" id="IPR014047">
    <property type="entry name" value="Chr_Tranpt_l_chain"/>
</dbReference>
<gene>
    <name evidence="8" type="ORF">FPZ45_06660</name>
</gene>
<evidence type="ECO:0000256" key="6">
    <source>
        <dbReference type="ARBA" id="ARBA00023136"/>
    </source>
</evidence>
<dbReference type="Proteomes" id="UP000316330">
    <property type="component" value="Unassembled WGS sequence"/>
</dbReference>
<proteinExistence type="inferred from homology"/>
<dbReference type="PIRSF" id="PIRSF004810">
    <property type="entry name" value="ChrA"/>
    <property type="match status" value="1"/>
</dbReference>
<evidence type="ECO:0000256" key="1">
    <source>
        <dbReference type="ARBA" id="ARBA00004651"/>
    </source>
</evidence>
<dbReference type="InterPro" id="IPR003370">
    <property type="entry name" value="Chromate_transpt"/>
</dbReference>
<evidence type="ECO:0000313" key="8">
    <source>
        <dbReference type="EMBL" id="TVY02118.1"/>
    </source>
</evidence>
<dbReference type="OrthoDB" id="9788907at2"/>
<name>A0A559JQH9_9BACL</name>
<evidence type="ECO:0000256" key="2">
    <source>
        <dbReference type="ARBA" id="ARBA00005262"/>
    </source>
</evidence>
<comment type="subcellular location">
    <subcellularLocation>
        <location evidence="1">Cell membrane</location>
        <topology evidence="1">Multi-pass membrane protein</topology>
    </subcellularLocation>
</comment>
<dbReference type="PANTHER" id="PTHR33567:SF3">
    <property type="entry name" value="CHROMATE ION TRANSPORTER (EUROFUNG)"/>
    <property type="match status" value="1"/>
</dbReference>
<evidence type="ECO:0000256" key="5">
    <source>
        <dbReference type="ARBA" id="ARBA00022989"/>
    </source>
</evidence>
<dbReference type="GO" id="GO:0015109">
    <property type="term" value="F:chromate transmembrane transporter activity"/>
    <property type="evidence" value="ECO:0007669"/>
    <property type="project" value="InterPro"/>
</dbReference>
<dbReference type="EMBL" id="VNJJ01000003">
    <property type="protein sequence ID" value="TVY02118.1"/>
    <property type="molecule type" value="Genomic_DNA"/>
</dbReference>
<evidence type="ECO:0000256" key="7">
    <source>
        <dbReference type="SAM" id="Phobius"/>
    </source>
</evidence>
<comment type="caution">
    <text evidence="8">The sequence shown here is derived from an EMBL/GenBank/DDBJ whole genome shotgun (WGS) entry which is preliminary data.</text>
</comment>
<comment type="similarity">
    <text evidence="2">Belongs to the chromate ion transporter (CHR) (TC 2.A.51) family.</text>
</comment>
<keyword evidence="3" id="KW-1003">Cell membrane</keyword>
<keyword evidence="9" id="KW-1185">Reference proteome</keyword>
<feature type="transmembrane region" description="Helical" evidence="7">
    <location>
        <begin position="236"/>
        <end position="257"/>
    </location>
</feature>
<feature type="transmembrane region" description="Helical" evidence="7">
    <location>
        <begin position="155"/>
        <end position="174"/>
    </location>
</feature>
<dbReference type="Pfam" id="PF02417">
    <property type="entry name" value="Chromate_transp"/>
    <property type="match status" value="2"/>
</dbReference>
<organism evidence="8 9">
    <name type="scientific">Cohnella terricola</name>
    <dbReference type="NCBI Taxonomy" id="1289167"/>
    <lineage>
        <taxon>Bacteria</taxon>
        <taxon>Bacillati</taxon>
        <taxon>Bacillota</taxon>
        <taxon>Bacilli</taxon>
        <taxon>Bacillales</taxon>
        <taxon>Paenibacillaceae</taxon>
        <taxon>Cohnella</taxon>
    </lineage>
</organism>
<accession>A0A559JQH9</accession>
<feature type="transmembrane region" description="Helical" evidence="7">
    <location>
        <begin position="390"/>
        <end position="411"/>
    </location>
</feature>
<feature type="transmembrane region" description="Helical" evidence="7">
    <location>
        <begin position="367"/>
        <end position="384"/>
    </location>
</feature>
<dbReference type="PANTHER" id="PTHR33567">
    <property type="entry name" value="CHROMATE ION TRANSPORTER (EUROFUNG)"/>
    <property type="match status" value="1"/>
</dbReference>
<keyword evidence="6 7" id="KW-0472">Membrane</keyword>
<sequence>MALINFSYNNRCNYRKRYSPRRSVKEYLIVDSNGTAIEHVPKSKLKVLLEVLFVSTKLGFTSFGGPIAHLGYFHHEYIRRRKWMDERSYADLVALCQFLPGPASSQVGIGIGVIRGGLLGGLIAWLGFTLPSVIALVLFAFLLQGFDIGSAGWIHGLKIVAVAIVAQAIVGMGQKLTPDRNRATIAIIATSATLLWQTAVSQVLIIVLAGIVGVILYRKTAIPAAPNLSIPISRSFAIICLSLFFGLLIVLPLLRQFGVSGWLPLFDSFYRAGSLVFGGGHVVLPLLEREVVPTGWISKADFLAGYGAAQAVPGPLFTFAGYLGAMINGVKGTLVATTAIFLPAFLLIVGSLPFWNSLRKSPKVQGALVGINAAVVGILLAALYNPLWITAILAPADFALASILFLMLIFWKLPPWVVVITGAVGGTLIGLI</sequence>
<dbReference type="GO" id="GO:0005886">
    <property type="term" value="C:plasma membrane"/>
    <property type="evidence" value="ECO:0007669"/>
    <property type="project" value="UniProtKB-SubCell"/>
</dbReference>
<keyword evidence="4 7" id="KW-0812">Transmembrane</keyword>
<feature type="transmembrane region" description="Helical" evidence="7">
    <location>
        <begin position="92"/>
        <end position="116"/>
    </location>
</feature>
<keyword evidence="5 7" id="KW-1133">Transmembrane helix</keyword>
<evidence type="ECO:0000256" key="4">
    <source>
        <dbReference type="ARBA" id="ARBA00022692"/>
    </source>
</evidence>
<dbReference type="AlphaFoldDB" id="A0A559JQH9"/>
<feature type="transmembrane region" description="Helical" evidence="7">
    <location>
        <begin position="194"/>
        <end position="216"/>
    </location>
</feature>
<reference evidence="8 9" key="1">
    <citation type="submission" date="2019-07" db="EMBL/GenBank/DDBJ databases">
        <authorList>
            <person name="Kim J."/>
        </authorList>
    </citation>
    <scope>NUCLEOTIDE SEQUENCE [LARGE SCALE GENOMIC DNA]</scope>
    <source>
        <strain evidence="8 9">G13</strain>
    </source>
</reference>
<evidence type="ECO:0000256" key="3">
    <source>
        <dbReference type="ARBA" id="ARBA00022475"/>
    </source>
</evidence>
<feature type="transmembrane region" description="Helical" evidence="7">
    <location>
        <begin position="122"/>
        <end position="143"/>
    </location>
</feature>
<evidence type="ECO:0000313" key="9">
    <source>
        <dbReference type="Proteomes" id="UP000316330"/>
    </source>
</evidence>